<feature type="non-terminal residue" evidence="3">
    <location>
        <position position="146"/>
    </location>
</feature>
<dbReference type="GO" id="GO:0000245">
    <property type="term" value="P:spliceosomal complex assembly"/>
    <property type="evidence" value="ECO:0007669"/>
    <property type="project" value="InterPro"/>
</dbReference>
<evidence type="ECO:0000313" key="4">
    <source>
        <dbReference type="Proteomes" id="UP001233999"/>
    </source>
</evidence>
<gene>
    <name evidence="3" type="ORF">L9F63_000734</name>
</gene>
<sequence length="146" mass="16966">MDTIPRTHEDIEAQIRDMQSRNKYLLEEMKEKERVALGETGSYDTDIYDGGGNKYDRYVTSIAANDEVDDDDDLASMAQTKRPGYTAPAALLNDVAQSEKDYDPFAERRRPTVAEREDEYKRRRRMIISPERNDPFAEGINHYEHE</sequence>
<dbReference type="Proteomes" id="UP001233999">
    <property type="component" value="Unassembled WGS sequence"/>
</dbReference>
<feature type="coiled-coil region" evidence="1">
    <location>
        <begin position="8"/>
        <end position="35"/>
    </location>
</feature>
<dbReference type="EMBL" id="JASPKZ010000035">
    <property type="protein sequence ID" value="KAJ9601099.1"/>
    <property type="molecule type" value="Genomic_DNA"/>
</dbReference>
<evidence type="ECO:0000313" key="3">
    <source>
        <dbReference type="EMBL" id="KAJ9601099.1"/>
    </source>
</evidence>
<evidence type="ECO:0000256" key="2">
    <source>
        <dbReference type="SAM" id="MobiDB-lite"/>
    </source>
</evidence>
<dbReference type="PANTHER" id="PTHR12097">
    <property type="entry name" value="SPLICING FACTOR 3B, SUBUNIT 1-RELATED"/>
    <property type="match status" value="1"/>
</dbReference>
<reference evidence="3" key="1">
    <citation type="journal article" date="2023" name="IScience">
        <title>Live-bearing cockroach genome reveals convergent evolutionary mechanisms linked to viviparity in insects and beyond.</title>
        <authorList>
            <person name="Fouks B."/>
            <person name="Harrison M.C."/>
            <person name="Mikhailova A.A."/>
            <person name="Marchal E."/>
            <person name="English S."/>
            <person name="Carruthers M."/>
            <person name="Jennings E.C."/>
            <person name="Chiamaka E.L."/>
            <person name="Frigard R.A."/>
            <person name="Pippel M."/>
            <person name="Attardo G.M."/>
            <person name="Benoit J.B."/>
            <person name="Bornberg-Bauer E."/>
            <person name="Tobe S.S."/>
        </authorList>
    </citation>
    <scope>NUCLEOTIDE SEQUENCE</scope>
    <source>
        <strain evidence="3">Stay&amp;Tobe</strain>
    </source>
</reference>
<reference evidence="3" key="2">
    <citation type="submission" date="2023-05" db="EMBL/GenBank/DDBJ databases">
        <authorList>
            <person name="Fouks B."/>
        </authorList>
    </citation>
    <scope>NUCLEOTIDE SEQUENCE</scope>
    <source>
        <strain evidence="3">Stay&amp;Tobe</strain>
        <tissue evidence="3">Testes</tissue>
    </source>
</reference>
<evidence type="ECO:0000256" key="1">
    <source>
        <dbReference type="SAM" id="Coils"/>
    </source>
</evidence>
<proteinExistence type="predicted"/>
<dbReference type="InterPro" id="IPR038737">
    <property type="entry name" value="SF3b_su1-like"/>
</dbReference>
<name>A0AAD8AL63_DIPPU</name>
<keyword evidence="1" id="KW-0175">Coiled coil</keyword>
<organism evidence="3 4">
    <name type="scientific">Diploptera punctata</name>
    <name type="common">Pacific beetle cockroach</name>
    <dbReference type="NCBI Taxonomy" id="6984"/>
    <lineage>
        <taxon>Eukaryota</taxon>
        <taxon>Metazoa</taxon>
        <taxon>Ecdysozoa</taxon>
        <taxon>Arthropoda</taxon>
        <taxon>Hexapoda</taxon>
        <taxon>Insecta</taxon>
        <taxon>Pterygota</taxon>
        <taxon>Neoptera</taxon>
        <taxon>Polyneoptera</taxon>
        <taxon>Dictyoptera</taxon>
        <taxon>Blattodea</taxon>
        <taxon>Blaberoidea</taxon>
        <taxon>Blaberidae</taxon>
        <taxon>Diplopterinae</taxon>
        <taxon>Diploptera</taxon>
    </lineage>
</organism>
<evidence type="ECO:0008006" key="5">
    <source>
        <dbReference type="Google" id="ProtNLM"/>
    </source>
</evidence>
<feature type="region of interest" description="Disordered" evidence="2">
    <location>
        <begin position="101"/>
        <end position="120"/>
    </location>
</feature>
<comment type="caution">
    <text evidence="3">The sequence shown here is derived from an EMBL/GenBank/DDBJ whole genome shotgun (WGS) entry which is preliminary data.</text>
</comment>
<accession>A0AAD8AL63</accession>
<dbReference type="GO" id="GO:0003729">
    <property type="term" value="F:mRNA binding"/>
    <property type="evidence" value="ECO:0007669"/>
    <property type="project" value="InterPro"/>
</dbReference>
<keyword evidence="4" id="KW-1185">Reference proteome</keyword>
<protein>
    <recommendedName>
        <fullName evidence="5">Splicing factor 3B subunit 1</fullName>
    </recommendedName>
</protein>
<dbReference type="AlphaFoldDB" id="A0AAD8AL63"/>